<gene>
    <name evidence="1" type="ORF">CLUMA_CG012247</name>
</gene>
<keyword evidence="2" id="KW-1185">Reference proteome</keyword>
<reference evidence="1 2" key="1">
    <citation type="submission" date="2015-04" db="EMBL/GenBank/DDBJ databases">
        <authorList>
            <person name="Syromyatnikov M.Y."/>
            <person name="Popov V.N."/>
        </authorList>
    </citation>
    <scope>NUCLEOTIDE SEQUENCE [LARGE SCALE GENOMIC DNA]</scope>
</reference>
<accession>A0A1J1IFK8</accession>
<protein>
    <submittedName>
        <fullName evidence="1">CLUMA_CG012247, isoform A</fullName>
    </submittedName>
</protein>
<dbReference type="EMBL" id="CVRI01000048">
    <property type="protein sequence ID" value="CRK99055.1"/>
    <property type="molecule type" value="Genomic_DNA"/>
</dbReference>
<name>A0A1J1IFK8_9DIPT</name>
<proteinExistence type="predicted"/>
<sequence>MRVERNERKVEFGGGTELRERIVSHHGIEMKLFLRSVRQVALKYSFEGNKESWQHRKIYAQRAIESHLELICTSNDSCCIYPFGDKRKASFHSPYAPQKFLRSASLACNNHQFEILKKKEENQESSLRKALKA</sequence>
<dbReference type="AlphaFoldDB" id="A0A1J1IFK8"/>
<evidence type="ECO:0000313" key="1">
    <source>
        <dbReference type="EMBL" id="CRK99055.1"/>
    </source>
</evidence>
<evidence type="ECO:0000313" key="2">
    <source>
        <dbReference type="Proteomes" id="UP000183832"/>
    </source>
</evidence>
<dbReference type="Proteomes" id="UP000183832">
    <property type="component" value="Unassembled WGS sequence"/>
</dbReference>
<organism evidence="1 2">
    <name type="scientific">Clunio marinus</name>
    <dbReference type="NCBI Taxonomy" id="568069"/>
    <lineage>
        <taxon>Eukaryota</taxon>
        <taxon>Metazoa</taxon>
        <taxon>Ecdysozoa</taxon>
        <taxon>Arthropoda</taxon>
        <taxon>Hexapoda</taxon>
        <taxon>Insecta</taxon>
        <taxon>Pterygota</taxon>
        <taxon>Neoptera</taxon>
        <taxon>Endopterygota</taxon>
        <taxon>Diptera</taxon>
        <taxon>Nematocera</taxon>
        <taxon>Chironomoidea</taxon>
        <taxon>Chironomidae</taxon>
        <taxon>Clunio</taxon>
    </lineage>
</organism>